<protein>
    <recommendedName>
        <fullName evidence="8">Peptidoglycan-associated lipoprotein</fullName>
        <shortName evidence="8">PAL</shortName>
    </recommendedName>
</protein>
<comment type="subcellular location">
    <subcellularLocation>
        <location evidence="8">Cell outer membrane</location>
        <topology evidence="8">Lipid-anchor</topology>
    </subcellularLocation>
</comment>
<comment type="caution">
    <text evidence="11">The sequence shown here is derived from an EMBL/GenBank/DDBJ whole genome shotgun (WGS) entry which is preliminary data.</text>
</comment>
<dbReference type="InterPro" id="IPR006690">
    <property type="entry name" value="OMPA-like_CS"/>
</dbReference>
<evidence type="ECO:0000256" key="3">
    <source>
        <dbReference type="ARBA" id="ARBA00023136"/>
    </source>
</evidence>
<comment type="similarity">
    <text evidence="8">Belongs to the Pal lipoprotein family.</text>
</comment>
<dbReference type="PROSITE" id="PS51123">
    <property type="entry name" value="OMPA_2"/>
    <property type="match status" value="1"/>
</dbReference>
<dbReference type="InterPro" id="IPR014169">
    <property type="entry name" value="Pal_lipo_C"/>
</dbReference>
<name>A0A7Y9UL25_9BURK</name>
<keyword evidence="2 8" id="KW-0732">Signal</keyword>
<dbReference type="NCBIfam" id="TIGR02802">
    <property type="entry name" value="Pal_lipo"/>
    <property type="match status" value="1"/>
</dbReference>
<dbReference type="EMBL" id="JACCFH010000001">
    <property type="protein sequence ID" value="NYG34305.1"/>
    <property type="molecule type" value="Genomic_DNA"/>
</dbReference>
<comment type="subunit">
    <text evidence="8">The Tol-Pal system is composed of five core proteins: the inner membrane proteins TolA, TolQ and TolR, the periplasmic protein TolB and the outer membrane protein Pal. They form a network linking the inner and outer membranes and the peptidoglycan layer.</text>
</comment>
<dbReference type="AlphaFoldDB" id="A0A7Y9UL25"/>
<evidence type="ECO:0000313" key="12">
    <source>
        <dbReference type="Proteomes" id="UP000518288"/>
    </source>
</evidence>
<dbReference type="InterPro" id="IPR006665">
    <property type="entry name" value="OmpA-like"/>
</dbReference>
<reference evidence="11 12" key="1">
    <citation type="submission" date="2020-07" db="EMBL/GenBank/DDBJ databases">
        <title>Genomic Encyclopedia of Archaeal and Bacterial Type Strains, Phase II (KMG-II): from individual species to whole genera.</title>
        <authorList>
            <person name="Goeker M."/>
        </authorList>
    </citation>
    <scope>NUCLEOTIDE SEQUENCE [LARGE SCALE GENOMIC DNA]</scope>
    <source>
        <strain evidence="11 12">DSM 21226</strain>
    </source>
</reference>
<gene>
    <name evidence="8" type="primary">pal</name>
    <name evidence="11" type="ORF">BDD16_003291</name>
</gene>
<dbReference type="InterPro" id="IPR036737">
    <property type="entry name" value="OmpA-like_sf"/>
</dbReference>
<feature type="chain" id="PRO_5030637450" description="Peptidoglycan-associated lipoprotein" evidence="9">
    <location>
        <begin position="27"/>
        <end position="181"/>
    </location>
</feature>
<evidence type="ECO:0000256" key="7">
    <source>
        <dbReference type="ARBA" id="ARBA00023306"/>
    </source>
</evidence>
<dbReference type="GO" id="GO:0009279">
    <property type="term" value="C:cell outer membrane"/>
    <property type="evidence" value="ECO:0007669"/>
    <property type="project" value="UniProtKB-SubCell"/>
</dbReference>
<feature type="domain" description="OmpA-like" evidence="10">
    <location>
        <begin position="65"/>
        <end position="181"/>
    </location>
</feature>
<evidence type="ECO:0000256" key="6">
    <source>
        <dbReference type="ARBA" id="ARBA00023288"/>
    </source>
</evidence>
<dbReference type="Proteomes" id="UP000518288">
    <property type="component" value="Unassembled WGS sequence"/>
</dbReference>
<dbReference type="PROSITE" id="PS01068">
    <property type="entry name" value="OMPA_1"/>
    <property type="match status" value="1"/>
</dbReference>
<keyword evidence="6 8" id="KW-0449">Lipoprotein</keyword>
<keyword evidence="1 8" id="KW-0132">Cell division</keyword>
<evidence type="ECO:0000256" key="2">
    <source>
        <dbReference type="ARBA" id="ARBA00022729"/>
    </source>
</evidence>
<keyword evidence="12" id="KW-1185">Reference proteome</keyword>
<dbReference type="GO" id="GO:0051301">
    <property type="term" value="P:cell division"/>
    <property type="evidence" value="ECO:0007669"/>
    <property type="project" value="UniProtKB-UniRule"/>
</dbReference>
<evidence type="ECO:0000313" key="11">
    <source>
        <dbReference type="EMBL" id="NYG34305.1"/>
    </source>
</evidence>
<dbReference type="SUPFAM" id="SSF103088">
    <property type="entry name" value="OmpA-like"/>
    <property type="match status" value="1"/>
</dbReference>
<dbReference type="HAMAP" id="MF_02204">
    <property type="entry name" value="Pal"/>
    <property type="match status" value="1"/>
</dbReference>
<dbReference type="CDD" id="cd07185">
    <property type="entry name" value="OmpA_C-like"/>
    <property type="match status" value="1"/>
</dbReference>
<dbReference type="PRINTS" id="PR01021">
    <property type="entry name" value="OMPADOMAIN"/>
</dbReference>
<keyword evidence="7 8" id="KW-0131">Cell cycle</keyword>
<dbReference type="PANTHER" id="PTHR30329:SF21">
    <property type="entry name" value="LIPOPROTEIN YIAD-RELATED"/>
    <property type="match status" value="1"/>
</dbReference>
<keyword evidence="5 8" id="KW-0998">Cell outer membrane</keyword>
<evidence type="ECO:0000256" key="5">
    <source>
        <dbReference type="ARBA" id="ARBA00023237"/>
    </source>
</evidence>
<dbReference type="InterPro" id="IPR006664">
    <property type="entry name" value="OMP_bac"/>
</dbReference>
<dbReference type="InterPro" id="IPR039001">
    <property type="entry name" value="Pal"/>
</dbReference>
<organism evidence="11 12">
    <name type="scientific">Sphaerotilus montanus</name>
    <dbReference type="NCBI Taxonomy" id="522889"/>
    <lineage>
        <taxon>Bacteria</taxon>
        <taxon>Pseudomonadati</taxon>
        <taxon>Pseudomonadota</taxon>
        <taxon>Betaproteobacteria</taxon>
        <taxon>Burkholderiales</taxon>
        <taxon>Sphaerotilaceae</taxon>
        <taxon>Sphaerotilus</taxon>
    </lineage>
</organism>
<evidence type="ECO:0000259" key="10">
    <source>
        <dbReference type="PROSITE" id="PS51123"/>
    </source>
</evidence>
<keyword evidence="4 8" id="KW-0564">Palmitate</keyword>
<dbReference type="InterPro" id="IPR050330">
    <property type="entry name" value="Bact_OuterMem_StrucFunc"/>
</dbReference>
<evidence type="ECO:0000256" key="9">
    <source>
        <dbReference type="SAM" id="SignalP"/>
    </source>
</evidence>
<proteinExistence type="inferred from homology"/>
<comment type="function">
    <text evidence="8">Part of the Tol-Pal system, which plays a role in outer membrane invagination during cell division and is important for maintaining outer membrane integrity.</text>
</comment>
<evidence type="ECO:0000256" key="4">
    <source>
        <dbReference type="ARBA" id="ARBA00023139"/>
    </source>
</evidence>
<evidence type="ECO:0000256" key="1">
    <source>
        <dbReference type="ARBA" id="ARBA00022618"/>
    </source>
</evidence>
<sequence length="181" mass="19454">MQITKIAALILVANAALVGCSSAPVAQSLAKPEPTAIAATATPASAQTPVASLTVVPVTILPHLDPKSLISTERSVYFDFNVFTVKSEYTGLIERHGKYLSSKPALSIKIEGNADERGSSEYNLALGQKRAQSVLQTLKIHGVKDSQMEAISWGKERPKAMGHDEAAWAENRRADLVYPKQ</sequence>
<dbReference type="Gene3D" id="3.30.1330.60">
    <property type="entry name" value="OmpA-like domain"/>
    <property type="match status" value="1"/>
</dbReference>
<feature type="signal peptide" evidence="9">
    <location>
        <begin position="1"/>
        <end position="26"/>
    </location>
</feature>
<evidence type="ECO:0000256" key="8">
    <source>
        <dbReference type="HAMAP-Rule" id="MF_02204"/>
    </source>
</evidence>
<accession>A0A7Y9UL25</accession>
<keyword evidence="3 8" id="KW-0472">Membrane</keyword>
<dbReference type="PROSITE" id="PS51257">
    <property type="entry name" value="PROKAR_LIPOPROTEIN"/>
    <property type="match status" value="1"/>
</dbReference>
<dbReference type="PANTHER" id="PTHR30329">
    <property type="entry name" value="STATOR ELEMENT OF FLAGELLAR MOTOR COMPLEX"/>
    <property type="match status" value="1"/>
</dbReference>
<dbReference type="Pfam" id="PF00691">
    <property type="entry name" value="OmpA"/>
    <property type="match status" value="1"/>
</dbReference>
<dbReference type="RefSeq" id="WP_179634970.1">
    <property type="nucleotide sequence ID" value="NZ_JACCFH010000001.1"/>
</dbReference>